<evidence type="ECO:0000313" key="4">
    <source>
        <dbReference type="Proteomes" id="UP001497512"/>
    </source>
</evidence>
<dbReference type="InterPro" id="IPR011009">
    <property type="entry name" value="Kinase-like_dom_sf"/>
</dbReference>
<dbReference type="PROSITE" id="PS00108">
    <property type="entry name" value="PROTEIN_KINASE_ST"/>
    <property type="match status" value="1"/>
</dbReference>
<dbReference type="PANTHER" id="PTHR44329:SF260">
    <property type="entry name" value="PROTEIN KINASE DOMAIN-CONTAINING PROTEIN"/>
    <property type="match status" value="1"/>
</dbReference>
<keyword evidence="4" id="KW-1185">Reference proteome</keyword>
<protein>
    <recommendedName>
        <fullName evidence="5">Protein kinase domain-containing protein</fullName>
    </recommendedName>
</protein>
<feature type="domain" description="Protein kinase" evidence="1">
    <location>
        <begin position="240"/>
        <end position="516"/>
    </location>
</feature>
<dbReference type="InterPro" id="IPR008271">
    <property type="entry name" value="Ser/Thr_kinase_AS"/>
</dbReference>
<dbReference type="SMART" id="SM00915">
    <property type="entry name" value="Jacalin"/>
    <property type="match status" value="1"/>
</dbReference>
<evidence type="ECO:0008006" key="5">
    <source>
        <dbReference type="Google" id="ProtNLM"/>
    </source>
</evidence>
<feature type="domain" description="Jacalin-type lectin" evidence="2">
    <location>
        <begin position="540"/>
        <end position="688"/>
    </location>
</feature>
<dbReference type="SUPFAM" id="SSF56112">
    <property type="entry name" value="Protein kinase-like (PK-like)"/>
    <property type="match status" value="1"/>
</dbReference>
<dbReference type="Pfam" id="PF01419">
    <property type="entry name" value="Jacalin"/>
    <property type="match status" value="1"/>
</dbReference>
<dbReference type="PROSITE" id="PS51752">
    <property type="entry name" value="JACALIN_LECTIN"/>
    <property type="match status" value="1"/>
</dbReference>
<name>A0ABP0TEA6_9BRYO</name>
<evidence type="ECO:0000259" key="2">
    <source>
        <dbReference type="PROSITE" id="PS51752"/>
    </source>
</evidence>
<dbReference type="InterPro" id="IPR051681">
    <property type="entry name" value="Ser/Thr_Kinases-Pseudokinases"/>
</dbReference>
<dbReference type="Pfam" id="PF07714">
    <property type="entry name" value="PK_Tyr_Ser-Thr"/>
    <property type="match status" value="1"/>
</dbReference>
<dbReference type="SUPFAM" id="SSF51101">
    <property type="entry name" value="Mannose-binding lectins"/>
    <property type="match status" value="1"/>
</dbReference>
<dbReference type="InterPro" id="IPR001245">
    <property type="entry name" value="Ser-Thr/Tyr_kinase_cat_dom"/>
</dbReference>
<dbReference type="InterPro" id="IPR000719">
    <property type="entry name" value="Prot_kinase_dom"/>
</dbReference>
<reference evidence="3" key="1">
    <citation type="submission" date="2024-02" db="EMBL/GenBank/DDBJ databases">
        <authorList>
            <consortium name="ELIXIR-Norway"/>
            <consortium name="Elixir Norway"/>
        </authorList>
    </citation>
    <scope>NUCLEOTIDE SEQUENCE</scope>
</reference>
<dbReference type="PROSITE" id="PS50011">
    <property type="entry name" value="PROTEIN_KINASE_DOM"/>
    <property type="match status" value="1"/>
</dbReference>
<dbReference type="SMART" id="SM00220">
    <property type="entry name" value="S_TKc"/>
    <property type="match status" value="1"/>
</dbReference>
<sequence>MASNFVLLAGKAIAEGLDLTSGDNEQFLKLNRHQCKYVSQKMSESREVLQVAESAIGSVVRCEAALKELYRVLTNALSLIKGCRFEPSFKKDDLSEPSLSKDANWESWLRAAITQRSYERSEDFAEICYDLQWCTSIVRISRLQSAATPRDAILGPEDCDGSLGALDLLKLQRAANQDLDDLRSNLEPLKQGHVCDDSCELSQTDSSLAAHLLERLNSKLTPTTTEILTSSLWKVDAQHIRNGEFLGKGAFGAVLETEWLGQKHAKKVFDYAHHSDFKLESDVLAGLSHPHLLRIVGSSVNGTGTTQYALVMELMQEDLFRFLKRTQVPLSILAALDLMLQVARGLKYLHSRRMVHRDLKSANILVAPLTAAPELEYSEAWLNAKLADFGLTKTKNTSTSRQTLNQGTRKWMAPELFGIPQDEIDNGSMERPGPRAHPFKADVYSFAIVCSEILTKQEPFPGVRLGGLLKHIRDGGRPELPDGCPRRLASLIERCWDFEPLSRPDFPEICRELTYIKGLLLIGDEKTDKEVGILRFPTGPIKVQGPWGGDGIAFCDGVAAGITGFRIKTGDGVILSLEVERDIWSQSLVSAHGDTFSFGTVEQSMLKYPAEYLQQIEGSYDETPWKYSTGQPIIGVTSITFKSNFRTFGPYGKLGKHTFKSEIGKIVGFWGKDNINRCINSIGVFTVNPT</sequence>
<dbReference type="Gene3D" id="1.10.510.10">
    <property type="entry name" value="Transferase(Phosphotransferase) domain 1"/>
    <property type="match status" value="1"/>
</dbReference>
<organism evidence="3 4">
    <name type="scientific">Sphagnum troendelagicum</name>
    <dbReference type="NCBI Taxonomy" id="128251"/>
    <lineage>
        <taxon>Eukaryota</taxon>
        <taxon>Viridiplantae</taxon>
        <taxon>Streptophyta</taxon>
        <taxon>Embryophyta</taxon>
        <taxon>Bryophyta</taxon>
        <taxon>Sphagnophytina</taxon>
        <taxon>Sphagnopsida</taxon>
        <taxon>Sphagnales</taxon>
        <taxon>Sphagnaceae</taxon>
        <taxon>Sphagnum</taxon>
    </lineage>
</organism>
<dbReference type="InterPro" id="IPR036404">
    <property type="entry name" value="Jacalin-like_lectin_dom_sf"/>
</dbReference>
<dbReference type="InterPro" id="IPR001229">
    <property type="entry name" value="Jacalin-like_lectin_dom"/>
</dbReference>
<evidence type="ECO:0000313" key="3">
    <source>
        <dbReference type="EMBL" id="CAK9194224.1"/>
    </source>
</evidence>
<accession>A0ABP0TEA6</accession>
<proteinExistence type="predicted"/>
<dbReference type="Gene3D" id="2.100.10.30">
    <property type="entry name" value="Jacalin-like lectin domain"/>
    <property type="match status" value="1"/>
</dbReference>
<gene>
    <name evidence="3" type="ORF">CSSPTR1EN2_LOCUS2419</name>
</gene>
<dbReference type="PANTHER" id="PTHR44329">
    <property type="entry name" value="SERINE/THREONINE-PROTEIN KINASE TNNI3K-RELATED"/>
    <property type="match status" value="1"/>
</dbReference>
<dbReference type="Proteomes" id="UP001497512">
    <property type="component" value="Chromosome 10"/>
</dbReference>
<dbReference type="Gene3D" id="3.30.200.20">
    <property type="entry name" value="Phosphorylase Kinase, domain 1"/>
    <property type="match status" value="1"/>
</dbReference>
<dbReference type="EMBL" id="OZ019902">
    <property type="protein sequence ID" value="CAK9194224.1"/>
    <property type="molecule type" value="Genomic_DNA"/>
</dbReference>
<evidence type="ECO:0000259" key="1">
    <source>
        <dbReference type="PROSITE" id="PS50011"/>
    </source>
</evidence>